<dbReference type="AlphaFoldDB" id="A0A0A8K5Y0"/>
<dbReference type="RefSeq" id="WP_045369875.1">
    <property type="nucleotide sequence ID" value="NZ_AP014648.1"/>
</dbReference>
<evidence type="ECO:0000259" key="2">
    <source>
        <dbReference type="SMART" id="SM00992"/>
    </source>
</evidence>
<keyword evidence="4" id="KW-1185">Reference proteome</keyword>
<dbReference type="Pfam" id="PF08755">
    <property type="entry name" value="YccV-like"/>
    <property type="match status" value="1"/>
</dbReference>
<dbReference type="STRING" id="1384459.GL4_1923"/>
<dbReference type="InterPro" id="IPR011722">
    <property type="entry name" value="Hemimethylated_DNA-bd_dom"/>
</dbReference>
<dbReference type="GO" id="GO:0003677">
    <property type="term" value="F:DNA binding"/>
    <property type="evidence" value="ECO:0007669"/>
    <property type="project" value="UniProtKB-UniRule"/>
</dbReference>
<dbReference type="PANTHER" id="PTHR48439:SF1">
    <property type="entry name" value="HEMIMETHYLATED DNA-BINDING DOMAIN-CONTAINING PROTEIN"/>
    <property type="match status" value="1"/>
</dbReference>
<dbReference type="KEGG" id="mcg:GL4_1923"/>
<dbReference type="HOGENOM" id="CLU_123865_0_1_5"/>
<dbReference type="NCBIfam" id="TIGR02097">
    <property type="entry name" value="yccV"/>
    <property type="match status" value="1"/>
</dbReference>
<organism evidence="3 4">
    <name type="scientific">Methyloceanibacter caenitepidi</name>
    <dbReference type="NCBI Taxonomy" id="1384459"/>
    <lineage>
        <taxon>Bacteria</taxon>
        <taxon>Pseudomonadati</taxon>
        <taxon>Pseudomonadota</taxon>
        <taxon>Alphaproteobacteria</taxon>
        <taxon>Hyphomicrobiales</taxon>
        <taxon>Hyphomicrobiaceae</taxon>
        <taxon>Methyloceanibacter</taxon>
    </lineage>
</organism>
<dbReference type="Proteomes" id="UP000031643">
    <property type="component" value="Chromosome"/>
</dbReference>
<feature type="domain" description="Hemimethylated DNA-binding" evidence="2">
    <location>
        <begin position="6"/>
        <end position="105"/>
    </location>
</feature>
<gene>
    <name evidence="3" type="ORF">GL4_1923</name>
</gene>
<dbReference type="InterPro" id="IPR053189">
    <property type="entry name" value="Clp_protease_adapter_ClpF"/>
</dbReference>
<accession>A0A0A8K5Y0</accession>
<dbReference type="SUPFAM" id="SSF141255">
    <property type="entry name" value="YccV-like"/>
    <property type="match status" value="1"/>
</dbReference>
<dbReference type="EMBL" id="AP014648">
    <property type="protein sequence ID" value="BAQ17374.1"/>
    <property type="molecule type" value="Genomic_DNA"/>
</dbReference>
<proteinExistence type="predicted"/>
<dbReference type="PANTHER" id="PTHR48439">
    <property type="entry name" value="HEMIMETHYLATED DNA-BINDING DOMAIN-CONTAINING PROTEIN"/>
    <property type="match status" value="1"/>
</dbReference>
<evidence type="ECO:0000313" key="3">
    <source>
        <dbReference type="EMBL" id="BAQ17374.1"/>
    </source>
</evidence>
<name>A0A0A8K5Y0_9HYPH</name>
<protein>
    <recommendedName>
        <fullName evidence="1">Heat shock protein HspQ</fullName>
    </recommendedName>
</protein>
<evidence type="ECO:0000256" key="1">
    <source>
        <dbReference type="NCBIfam" id="TIGR02097"/>
    </source>
</evidence>
<dbReference type="InterPro" id="IPR036623">
    <property type="entry name" value="Hemimethylated_DNA-bd_sf"/>
</dbReference>
<dbReference type="OrthoDB" id="9797680at2"/>
<sequence>MSTVRNARFQIGQVVRHRVYPFRGVVFDVDPTFSNTEEWYASIPQDVRPAKDQPYYHLLAENAETEYVAYVSEQNLLPDESDEPLRHPQIPEFFEDLRDGVFRFRFVQEH</sequence>
<dbReference type="SMART" id="SM00992">
    <property type="entry name" value="YccV-like"/>
    <property type="match status" value="1"/>
</dbReference>
<evidence type="ECO:0000313" key="4">
    <source>
        <dbReference type="Proteomes" id="UP000031643"/>
    </source>
</evidence>
<reference evidence="3 4" key="1">
    <citation type="submission" date="2014-09" db="EMBL/GenBank/DDBJ databases">
        <title>Genome sequencing of Methyloceanibacter caenitepidi Gela4.</title>
        <authorList>
            <person name="Takeuchi M."/>
            <person name="Susumu S."/>
            <person name="Kamagata Y."/>
            <person name="Oshima K."/>
            <person name="Hattori M."/>
            <person name="Iwasaki W."/>
        </authorList>
    </citation>
    <scope>NUCLEOTIDE SEQUENCE [LARGE SCALE GENOMIC DNA]</scope>
    <source>
        <strain evidence="3 4">Gela4</strain>
    </source>
</reference>
<dbReference type="Gene3D" id="2.30.30.390">
    <property type="entry name" value="Hemimethylated DNA-binding domain"/>
    <property type="match status" value="1"/>
</dbReference>